<feature type="domain" description="HAMP" evidence="12">
    <location>
        <begin position="207"/>
        <end position="238"/>
    </location>
</feature>
<dbReference type="CDD" id="cd00082">
    <property type="entry name" value="HisKA"/>
    <property type="match status" value="1"/>
</dbReference>
<evidence type="ECO:0000259" key="12">
    <source>
        <dbReference type="PROSITE" id="PS50885"/>
    </source>
</evidence>
<keyword evidence="10" id="KW-0812">Transmembrane</keyword>
<dbReference type="SMART" id="SM00387">
    <property type="entry name" value="HATPase_c"/>
    <property type="match status" value="1"/>
</dbReference>
<evidence type="ECO:0000256" key="10">
    <source>
        <dbReference type="SAM" id="Phobius"/>
    </source>
</evidence>
<evidence type="ECO:0000256" key="5">
    <source>
        <dbReference type="ARBA" id="ARBA00022679"/>
    </source>
</evidence>
<evidence type="ECO:0000256" key="9">
    <source>
        <dbReference type="ARBA" id="ARBA00023012"/>
    </source>
</evidence>
<feature type="transmembrane region" description="Helical" evidence="10">
    <location>
        <begin position="174"/>
        <end position="195"/>
    </location>
</feature>
<dbReference type="InterPro" id="IPR036890">
    <property type="entry name" value="HATPase_C_sf"/>
</dbReference>
<dbReference type="InterPro" id="IPR004358">
    <property type="entry name" value="Sig_transdc_His_kin-like_C"/>
</dbReference>
<dbReference type="PROSITE" id="PS50109">
    <property type="entry name" value="HIS_KIN"/>
    <property type="match status" value="1"/>
</dbReference>
<evidence type="ECO:0000313" key="14">
    <source>
        <dbReference type="Proteomes" id="UP000266328"/>
    </source>
</evidence>
<evidence type="ECO:0000256" key="3">
    <source>
        <dbReference type="ARBA" id="ARBA00012438"/>
    </source>
</evidence>
<dbReference type="Proteomes" id="UP000266328">
    <property type="component" value="Unassembled WGS sequence"/>
</dbReference>
<dbReference type="PRINTS" id="PR00344">
    <property type="entry name" value="BCTRLSENSOR"/>
</dbReference>
<dbReference type="EC" id="2.7.13.3" evidence="3"/>
<dbReference type="InterPro" id="IPR005467">
    <property type="entry name" value="His_kinase_dom"/>
</dbReference>
<evidence type="ECO:0000256" key="6">
    <source>
        <dbReference type="ARBA" id="ARBA00022741"/>
    </source>
</evidence>
<evidence type="ECO:0000256" key="7">
    <source>
        <dbReference type="ARBA" id="ARBA00022777"/>
    </source>
</evidence>
<dbReference type="PANTHER" id="PTHR43065:SF10">
    <property type="entry name" value="PEROXIDE STRESS-ACTIVATED HISTIDINE KINASE MAK3"/>
    <property type="match status" value="1"/>
</dbReference>
<comment type="subcellular location">
    <subcellularLocation>
        <location evidence="2">Membrane</location>
    </subcellularLocation>
</comment>
<dbReference type="Gene3D" id="3.30.565.10">
    <property type="entry name" value="Histidine kinase-like ATPase, C-terminal domain"/>
    <property type="match status" value="1"/>
</dbReference>
<dbReference type="SMART" id="SM00388">
    <property type="entry name" value="HisKA"/>
    <property type="match status" value="1"/>
</dbReference>
<sequence length="465" mass="52021">MGRVFKSLTFQIIVTALLIVGVSMAILSNRLIVEFQDELIKKENETLQAIGSQAVDRWNRMYRELSNSYKFDKLSQNKQNELVSIFLSKPYYDYINVFKDNFPSISIGYQINLFTPSLVYLTDGSRNPLPRLTVALPLKAGTQTIGYLVVDRDMPQVLAPLQRVRFEAFKTSTVSIGLSGAATIVLLTFFLIRLLSLRRSVVRLKTNLDTRVPRGGGELGEISRAVADLAHSLKRSIEEAKQTEALKTLGIFTTGIAHEVRNPLTSIKGYASLLEKKLQGRPEAKYIIPIRNEADRLELLVKDLLTFGRPAPPQPVEFDLRGFFESMGELMAQQFEDGHATLDLQVPHVMVTWDARQTEQMFMNLLQNAIQSMQDKNGGTVTVTAKTEADRVILEVCDVGVGIRNEDRPKMFTPFFTTKEHGTGLGLPISQKIASFHNGAITYESTEGAGTTFTVNMQRIINPDV</sequence>
<dbReference type="GO" id="GO:0016020">
    <property type="term" value="C:membrane"/>
    <property type="evidence" value="ECO:0007669"/>
    <property type="project" value="UniProtKB-SubCell"/>
</dbReference>
<gene>
    <name evidence="13" type="ORF">SMC7_04775</name>
</gene>
<dbReference type="GO" id="GO:0005524">
    <property type="term" value="F:ATP binding"/>
    <property type="evidence" value="ECO:0007669"/>
    <property type="project" value="UniProtKB-KW"/>
</dbReference>
<comment type="caution">
    <text evidence="13">The sequence shown here is derived from an EMBL/GenBank/DDBJ whole genome shotgun (WGS) entry which is preliminary data.</text>
</comment>
<protein>
    <recommendedName>
        <fullName evidence="3">histidine kinase</fullName>
        <ecNumber evidence="3">2.7.13.3</ecNumber>
    </recommendedName>
</protein>
<dbReference type="OrthoDB" id="9764522at2"/>
<dbReference type="InterPro" id="IPR003660">
    <property type="entry name" value="HAMP_dom"/>
</dbReference>
<proteinExistence type="predicted"/>
<reference evidence="13 14" key="1">
    <citation type="submission" date="2018-09" db="EMBL/GenBank/DDBJ databases">
        <title>Discovery and Ecogenomic Context for Candidatus Cryosericales, a Global Caldiserica Order Active in Thawing Permafrost.</title>
        <authorList>
            <person name="Martinez M.A."/>
            <person name="Woodcroft B.J."/>
            <person name="Ignacio Espinoza J.C."/>
            <person name="Zayed A."/>
            <person name="Singleton C.M."/>
            <person name="Boyd J."/>
            <person name="Li Y.-F."/>
            <person name="Purvine S."/>
            <person name="Maughan H."/>
            <person name="Hodgkins S.B."/>
            <person name="Anderson D."/>
            <person name="Sederholm M."/>
            <person name="Temperton B."/>
            <person name="Saleska S.R."/>
            <person name="Tyson G.W."/>
            <person name="Rich V.I."/>
        </authorList>
    </citation>
    <scope>NUCLEOTIDE SEQUENCE [LARGE SCALE GENOMIC DNA]</scope>
    <source>
        <strain evidence="13 14">SMC7</strain>
    </source>
</reference>
<keyword evidence="6" id="KW-0547">Nucleotide-binding</keyword>
<dbReference type="SUPFAM" id="SSF47384">
    <property type="entry name" value="Homodimeric domain of signal transducing histidine kinase"/>
    <property type="match status" value="1"/>
</dbReference>
<keyword evidence="10" id="KW-0472">Membrane</keyword>
<feature type="domain" description="Histidine kinase" evidence="11">
    <location>
        <begin position="255"/>
        <end position="461"/>
    </location>
</feature>
<dbReference type="Gene3D" id="1.10.287.130">
    <property type="match status" value="1"/>
</dbReference>
<dbReference type="Pfam" id="PF02518">
    <property type="entry name" value="HATPase_c"/>
    <property type="match status" value="1"/>
</dbReference>
<keyword evidence="7 13" id="KW-0418">Kinase</keyword>
<accession>A0A398CTJ8</accession>
<evidence type="ECO:0000256" key="1">
    <source>
        <dbReference type="ARBA" id="ARBA00000085"/>
    </source>
</evidence>
<dbReference type="PANTHER" id="PTHR43065">
    <property type="entry name" value="SENSOR HISTIDINE KINASE"/>
    <property type="match status" value="1"/>
</dbReference>
<evidence type="ECO:0000256" key="4">
    <source>
        <dbReference type="ARBA" id="ARBA00022553"/>
    </source>
</evidence>
<dbReference type="GO" id="GO:0000155">
    <property type="term" value="F:phosphorelay sensor kinase activity"/>
    <property type="evidence" value="ECO:0007669"/>
    <property type="project" value="InterPro"/>
</dbReference>
<keyword evidence="5" id="KW-0808">Transferase</keyword>
<dbReference type="EMBL" id="QXIS01000030">
    <property type="protein sequence ID" value="RIE05945.1"/>
    <property type="molecule type" value="Genomic_DNA"/>
</dbReference>
<dbReference type="InterPro" id="IPR003661">
    <property type="entry name" value="HisK_dim/P_dom"/>
</dbReference>
<keyword evidence="10" id="KW-1133">Transmembrane helix</keyword>
<evidence type="ECO:0000313" key="13">
    <source>
        <dbReference type="EMBL" id="RIE05945.1"/>
    </source>
</evidence>
<dbReference type="RefSeq" id="WP_119089207.1">
    <property type="nucleotide sequence ID" value="NZ_QXIS01000030.1"/>
</dbReference>
<dbReference type="PROSITE" id="PS50885">
    <property type="entry name" value="HAMP"/>
    <property type="match status" value="1"/>
</dbReference>
<name>A0A398CTJ8_9BACT</name>
<comment type="catalytic activity">
    <reaction evidence="1">
        <text>ATP + protein L-histidine = ADP + protein N-phospho-L-histidine.</text>
        <dbReference type="EC" id="2.7.13.3"/>
    </reaction>
</comment>
<dbReference type="AlphaFoldDB" id="A0A398CTJ8"/>
<keyword evidence="4" id="KW-0597">Phosphoprotein</keyword>
<keyword evidence="9" id="KW-0902">Two-component regulatory system</keyword>
<dbReference type="SUPFAM" id="SSF55874">
    <property type="entry name" value="ATPase domain of HSP90 chaperone/DNA topoisomerase II/histidine kinase"/>
    <property type="match status" value="1"/>
</dbReference>
<organism evidence="13 14">
    <name type="scientific">Candidatus Cryosericum terrychapinii</name>
    <dbReference type="NCBI Taxonomy" id="2290919"/>
    <lineage>
        <taxon>Bacteria</taxon>
        <taxon>Pseudomonadati</taxon>
        <taxon>Caldisericota/Cryosericota group</taxon>
        <taxon>Candidatus Cryosericota</taxon>
        <taxon>Candidatus Cryosericia</taxon>
        <taxon>Candidatus Cryosericales</taxon>
        <taxon>Candidatus Cryosericaceae</taxon>
        <taxon>Candidatus Cryosericum</taxon>
    </lineage>
</organism>
<evidence type="ECO:0000256" key="2">
    <source>
        <dbReference type="ARBA" id="ARBA00004370"/>
    </source>
</evidence>
<dbReference type="Pfam" id="PF00512">
    <property type="entry name" value="HisKA"/>
    <property type="match status" value="1"/>
</dbReference>
<evidence type="ECO:0000256" key="8">
    <source>
        <dbReference type="ARBA" id="ARBA00022840"/>
    </source>
</evidence>
<keyword evidence="8" id="KW-0067">ATP-binding</keyword>
<keyword evidence="14" id="KW-1185">Reference proteome</keyword>
<dbReference type="InterPro" id="IPR036097">
    <property type="entry name" value="HisK_dim/P_sf"/>
</dbReference>
<dbReference type="InterPro" id="IPR003594">
    <property type="entry name" value="HATPase_dom"/>
</dbReference>
<evidence type="ECO:0000259" key="11">
    <source>
        <dbReference type="PROSITE" id="PS50109"/>
    </source>
</evidence>